<name>A0AAV9IKF9_9RHOD</name>
<accession>A0AAV9IKF9</accession>
<comment type="caution">
    <text evidence="2">The sequence shown here is derived from an EMBL/GenBank/DDBJ whole genome shotgun (WGS) entry which is preliminary data.</text>
</comment>
<dbReference type="Proteomes" id="UP001300502">
    <property type="component" value="Unassembled WGS sequence"/>
</dbReference>
<dbReference type="EMBL" id="JANCYU010000055">
    <property type="protein sequence ID" value="KAK4527701.1"/>
    <property type="molecule type" value="Genomic_DNA"/>
</dbReference>
<evidence type="ECO:0000256" key="1">
    <source>
        <dbReference type="SAM" id="Coils"/>
    </source>
</evidence>
<feature type="coiled-coil region" evidence="1">
    <location>
        <begin position="7"/>
        <end position="64"/>
    </location>
</feature>
<proteinExistence type="predicted"/>
<evidence type="ECO:0000313" key="2">
    <source>
        <dbReference type="EMBL" id="KAK4527701.1"/>
    </source>
</evidence>
<evidence type="ECO:0000313" key="3">
    <source>
        <dbReference type="Proteomes" id="UP001300502"/>
    </source>
</evidence>
<sequence>MDDNQKIDQLEAQLQTLHLQIEKLQVLANKQQHRSVSNSEDTKLQQLEEENAQLKKELEKLRYQRLHLIRGLEELRRRLDKVSST</sequence>
<protein>
    <submittedName>
        <fullName evidence="2">Uncharacterized protein</fullName>
    </submittedName>
</protein>
<dbReference type="AlphaFoldDB" id="A0AAV9IKF9"/>
<organism evidence="2 3">
    <name type="scientific">Galdieria yellowstonensis</name>
    <dbReference type="NCBI Taxonomy" id="3028027"/>
    <lineage>
        <taxon>Eukaryota</taxon>
        <taxon>Rhodophyta</taxon>
        <taxon>Bangiophyceae</taxon>
        <taxon>Galdieriales</taxon>
        <taxon>Galdieriaceae</taxon>
        <taxon>Galdieria</taxon>
    </lineage>
</organism>
<reference evidence="2 3" key="1">
    <citation type="submission" date="2022-07" db="EMBL/GenBank/DDBJ databases">
        <title>Genome-wide signatures of adaptation to extreme environments.</title>
        <authorList>
            <person name="Cho C.H."/>
            <person name="Yoon H.S."/>
        </authorList>
    </citation>
    <scope>NUCLEOTIDE SEQUENCE [LARGE SCALE GENOMIC DNA]</scope>
    <source>
        <strain evidence="2 3">108.79 E11</strain>
    </source>
</reference>
<keyword evidence="1" id="KW-0175">Coiled coil</keyword>
<keyword evidence="3" id="KW-1185">Reference proteome</keyword>
<gene>
    <name evidence="2" type="ORF">GAYE_SCF43G5627</name>
</gene>